<sequence length="455" mass="53672">MWFEREKIILILILFAILSLFPNLDVLEFRGEESLRTLIAYEMFKEKNFLQPTVLGENYYLKPPLFNWLIILYSFIFGWSELTGRFLTITFLVLNAILVYIFSFTLFKNKIFSLISSLIFLTFFDVIFWYGYLAEIDITYTFFIFLMITFLYTGFYENKNIFLFFAGIILGISFLLKGFPSIAFFTFTLLGLIVYFKNLKIVLNPSLLTGLLFALFISFLWIINTANPEKYLYFLFYESLSRVDVNNNFDLINRLTNVLFFPILNLKQLLPASFVVLLIFISYYKTEKKINIDTRIKTLILVVIINYLPFLISKSAGRYILPLFPLIAIIFAYFIVNIGKDKWIKVFITISAFIILLRFLAGFIGIPIYMGKKISRKAIAEDIYTTINKSKNVAFDCYDEKVFALYLDLKLNKVIKKSSLSDDWYYLIDCRNKENLKLLKEYDLKNSKIFIYERF</sequence>
<feature type="domain" description="Glycosyltransferase RgtA/B/C/D-like" evidence="9">
    <location>
        <begin position="62"/>
        <end position="218"/>
    </location>
</feature>
<feature type="transmembrane region" description="Helical" evidence="8">
    <location>
        <begin position="161"/>
        <end position="194"/>
    </location>
</feature>
<gene>
    <name evidence="10" type="ordered locus">SULAZ_1665</name>
</gene>
<evidence type="ECO:0000313" key="11">
    <source>
        <dbReference type="Proteomes" id="UP000001369"/>
    </source>
</evidence>
<dbReference type="STRING" id="204536.SULAZ_1665"/>
<keyword evidence="2" id="KW-1003">Cell membrane</keyword>
<protein>
    <submittedName>
        <fullName evidence="10">Dolichyl-phosphate-mannose-protein mannosyltransferase</fullName>
        <ecNumber evidence="10">2.4.1.109</ecNumber>
    </submittedName>
</protein>
<feature type="transmembrane region" description="Helical" evidence="8">
    <location>
        <begin position="86"/>
        <end position="105"/>
    </location>
</feature>
<feature type="transmembrane region" description="Helical" evidence="8">
    <location>
        <begin position="259"/>
        <end position="284"/>
    </location>
</feature>
<evidence type="ECO:0000256" key="6">
    <source>
        <dbReference type="ARBA" id="ARBA00022989"/>
    </source>
</evidence>
<dbReference type="HOGENOM" id="CLU_601186_0_0_0"/>
<dbReference type="AlphaFoldDB" id="C1DWY6"/>
<dbReference type="Proteomes" id="UP000001369">
    <property type="component" value="Chromosome"/>
</dbReference>
<keyword evidence="6 8" id="KW-1133">Transmembrane helix</keyword>
<evidence type="ECO:0000256" key="8">
    <source>
        <dbReference type="SAM" id="Phobius"/>
    </source>
</evidence>
<feature type="transmembrane region" description="Helical" evidence="8">
    <location>
        <begin position="138"/>
        <end position="155"/>
    </location>
</feature>
<evidence type="ECO:0000256" key="5">
    <source>
        <dbReference type="ARBA" id="ARBA00022692"/>
    </source>
</evidence>
<keyword evidence="3 10" id="KW-0328">Glycosyltransferase</keyword>
<dbReference type="Pfam" id="PF13231">
    <property type="entry name" value="PMT_2"/>
    <property type="match status" value="1"/>
</dbReference>
<feature type="transmembrane region" description="Helical" evidence="8">
    <location>
        <begin position="319"/>
        <end position="339"/>
    </location>
</feature>
<feature type="transmembrane region" description="Helical" evidence="8">
    <location>
        <begin position="7"/>
        <end position="24"/>
    </location>
</feature>
<dbReference type="GO" id="GO:0005886">
    <property type="term" value="C:plasma membrane"/>
    <property type="evidence" value="ECO:0007669"/>
    <property type="project" value="UniProtKB-SubCell"/>
</dbReference>
<dbReference type="GO" id="GO:0010041">
    <property type="term" value="P:response to iron(III) ion"/>
    <property type="evidence" value="ECO:0007669"/>
    <property type="project" value="TreeGrafter"/>
</dbReference>
<keyword evidence="11" id="KW-1185">Reference proteome</keyword>
<dbReference type="GO" id="GO:0016763">
    <property type="term" value="F:pentosyltransferase activity"/>
    <property type="evidence" value="ECO:0007669"/>
    <property type="project" value="TreeGrafter"/>
</dbReference>
<feature type="transmembrane region" description="Helical" evidence="8">
    <location>
        <begin position="201"/>
        <end position="223"/>
    </location>
</feature>
<accession>C1DWY6</accession>
<dbReference type="eggNOG" id="COG1807">
    <property type="taxonomic scope" value="Bacteria"/>
</dbReference>
<dbReference type="InterPro" id="IPR038731">
    <property type="entry name" value="RgtA/B/C-like"/>
</dbReference>
<dbReference type="KEGG" id="saf:SULAZ_1665"/>
<evidence type="ECO:0000256" key="2">
    <source>
        <dbReference type="ARBA" id="ARBA00022475"/>
    </source>
</evidence>
<dbReference type="RefSeq" id="WP_012673961.1">
    <property type="nucleotide sequence ID" value="NC_012438.1"/>
</dbReference>
<evidence type="ECO:0000256" key="1">
    <source>
        <dbReference type="ARBA" id="ARBA00004651"/>
    </source>
</evidence>
<keyword evidence="5 8" id="KW-0812">Transmembrane</keyword>
<keyword evidence="7 8" id="KW-0472">Membrane</keyword>
<evidence type="ECO:0000256" key="3">
    <source>
        <dbReference type="ARBA" id="ARBA00022676"/>
    </source>
</evidence>
<reference evidence="10 11" key="1">
    <citation type="journal article" date="2009" name="J. Bacteriol.">
        <title>Complete and draft genome sequences of six members of the Aquificales.</title>
        <authorList>
            <person name="Reysenbach A.L."/>
            <person name="Hamamura N."/>
            <person name="Podar M."/>
            <person name="Griffiths E."/>
            <person name="Ferreira S."/>
            <person name="Hochstein R."/>
            <person name="Heidelberg J."/>
            <person name="Johnson J."/>
            <person name="Mead D."/>
            <person name="Pohorille A."/>
            <person name="Sarmiento M."/>
            <person name="Schweighofer K."/>
            <person name="Seshadri R."/>
            <person name="Voytek M.A."/>
        </authorList>
    </citation>
    <scope>NUCLEOTIDE SEQUENCE [LARGE SCALE GENOMIC DNA]</scope>
    <source>
        <strain evidence="11">Az-Fu1 / DSM 15241 / OCM 825</strain>
    </source>
</reference>
<evidence type="ECO:0000259" key="9">
    <source>
        <dbReference type="Pfam" id="PF13231"/>
    </source>
</evidence>
<evidence type="ECO:0000313" key="10">
    <source>
        <dbReference type="EMBL" id="ACN98639.1"/>
    </source>
</evidence>
<dbReference type="GO" id="GO:0004169">
    <property type="term" value="F:dolichyl-phosphate-mannose-protein mannosyltransferase activity"/>
    <property type="evidence" value="ECO:0007669"/>
    <property type="project" value="UniProtKB-EC"/>
</dbReference>
<feature type="transmembrane region" description="Helical" evidence="8">
    <location>
        <begin position="111"/>
        <end position="131"/>
    </location>
</feature>
<comment type="subcellular location">
    <subcellularLocation>
        <location evidence="1">Cell membrane</location>
        <topology evidence="1">Multi-pass membrane protein</topology>
    </subcellularLocation>
</comment>
<keyword evidence="4 10" id="KW-0808">Transferase</keyword>
<name>C1DWY6_SULAA</name>
<evidence type="ECO:0000256" key="7">
    <source>
        <dbReference type="ARBA" id="ARBA00023136"/>
    </source>
</evidence>
<evidence type="ECO:0000256" key="4">
    <source>
        <dbReference type="ARBA" id="ARBA00022679"/>
    </source>
</evidence>
<feature type="transmembrane region" description="Helical" evidence="8">
    <location>
        <begin position="296"/>
        <end position="313"/>
    </location>
</feature>
<dbReference type="InterPro" id="IPR050297">
    <property type="entry name" value="LipidA_mod_glycosyltrf_83"/>
</dbReference>
<feature type="transmembrane region" description="Helical" evidence="8">
    <location>
        <begin position="346"/>
        <end position="370"/>
    </location>
</feature>
<organism evidence="10 11">
    <name type="scientific">Sulfurihydrogenibium azorense (strain DSM 15241 / OCM 825 / Az-Fu1)</name>
    <dbReference type="NCBI Taxonomy" id="204536"/>
    <lineage>
        <taxon>Bacteria</taxon>
        <taxon>Pseudomonadati</taxon>
        <taxon>Aquificota</taxon>
        <taxon>Aquificia</taxon>
        <taxon>Aquificales</taxon>
        <taxon>Hydrogenothermaceae</taxon>
        <taxon>Sulfurihydrogenibium</taxon>
    </lineage>
</organism>
<dbReference type="PANTHER" id="PTHR33908:SF3">
    <property type="entry name" value="UNDECAPRENYL PHOSPHATE-ALPHA-4-AMINO-4-DEOXY-L-ARABINOSE ARABINOSYL TRANSFERASE"/>
    <property type="match status" value="1"/>
</dbReference>
<dbReference type="GO" id="GO:0009103">
    <property type="term" value="P:lipopolysaccharide biosynthetic process"/>
    <property type="evidence" value="ECO:0007669"/>
    <property type="project" value="UniProtKB-ARBA"/>
</dbReference>
<dbReference type="EMBL" id="CP001229">
    <property type="protein sequence ID" value="ACN98639.1"/>
    <property type="molecule type" value="Genomic_DNA"/>
</dbReference>
<dbReference type="PANTHER" id="PTHR33908">
    <property type="entry name" value="MANNOSYLTRANSFERASE YKCB-RELATED"/>
    <property type="match status" value="1"/>
</dbReference>
<dbReference type="EC" id="2.4.1.109" evidence="10"/>
<proteinExistence type="predicted"/>